<accession>A0A7K4HM26</accession>
<gene>
    <name evidence="1" type="ORF">HWN36_02600</name>
</gene>
<protein>
    <submittedName>
        <fullName evidence="1">DUF4276 family protein</fullName>
    </submittedName>
</protein>
<evidence type="ECO:0000313" key="1">
    <source>
        <dbReference type="EMBL" id="NVO66222.1"/>
    </source>
</evidence>
<dbReference type="AlphaFoldDB" id="A0A7K4HM26"/>
<dbReference type="Proteomes" id="UP000570823">
    <property type="component" value="Unassembled WGS sequence"/>
</dbReference>
<evidence type="ECO:0000313" key="2">
    <source>
        <dbReference type="Proteomes" id="UP000570823"/>
    </source>
</evidence>
<sequence>MKAKIYLEGGGDSKELHSRCREGFRKLLESTGYRGRMPQLVACGSRDSTYHDFLTAHANSNADYIAMLVDSEDPVRDPEKTWDHLQERDGWERPDGGDDGQVLFMTTCMETWIASDPDTLRRHYGGCFRESALLPLKNIERRERREIQESLKDATRGCSNAYQKGQRSFEVLGALNPAALEDRLAAFRRMKRIMDERL</sequence>
<reference evidence="1 2" key="1">
    <citation type="submission" date="2020-06" db="EMBL/GenBank/DDBJ databases">
        <title>Methanofollis fontis sp. nov., a methanogen isolated from marine sediments near a cold seep at Four-Way Closure Ridge offshore southwestern Taiwan.</title>
        <authorList>
            <person name="Chen S.-C."/>
            <person name="Teng N.-H."/>
            <person name="Lin Y.-S."/>
            <person name="Lai M.-C."/>
            <person name="Chen H.-H."/>
            <person name="Wang C.-C."/>
        </authorList>
    </citation>
    <scope>NUCLEOTIDE SEQUENCE [LARGE SCALE GENOMIC DNA]</scope>
    <source>
        <strain evidence="1 2">DSM 2702</strain>
    </source>
</reference>
<name>A0A7K4HM26_9EURY</name>
<dbReference type="RefSeq" id="WP_176787938.1">
    <property type="nucleotide sequence ID" value="NZ_JABXWR010000001.1"/>
</dbReference>
<dbReference type="InterPro" id="IPR025455">
    <property type="entry name" value="DUF4276"/>
</dbReference>
<dbReference type="EMBL" id="JABXWR010000001">
    <property type="protein sequence ID" value="NVO66222.1"/>
    <property type="molecule type" value="Genomic_DNA"/>
</dbReference>
<organism evidence="1 2">
    <name type="scientific">Methanofollis tationis</name>
    <dbReference type="NCBI Taxonomy" id="81417"/>
    <lineage>
        <taxon>Archaea</taxon>
        <taxon>Methanobacteriati</taxon>
        <taxon>Methanobacteriota</taxon>
        <taxon>Stenosarchaea group</taxon>
        <taxon>Methanomicrobia</taxon>
        <taxon>Methanomicrobiales</taxon>
        <taxon>Methanomicrobiaceae</taxon>
        <taxon>Methanofollis</taxon>
    </lineage>
</organism>
<comment type="caution">
    <text evidence="1">The sequence shown here is derived from an EMBL/GenBank/DDBJ whole genome shotgun (WGS) entry which is preliminary data.</text>
</comment>
<keyword evidence="2" id="KW-1185">Reference proteome</keyword>
<proteinExistence type="predicted"/>
<dbReference type="Pfam" id="PF14103">
    <property type="entry name" value="DUF4276"/>
    <property type="match status" value="1"/>
</dbReference>